<dbReference type="Pfam" id="PF01548">
    <property type="entry name" value="DEDD_Tnp_IS110"/>
    <property type="match status" value="1"/>
</dbReference>
<dbReference type="GO" id="GO:0006313">
    <property type="term" value="P:DNA transposition"/>
    <property type="evidence" value="ECO:0007669"/>
    <property type="project" value="InterPro"/>
</dbReference>
<dbReference type="GO" id="GO:0004803">
    <property type="term" value="F:transposase activity"/>
    <property type="evidence" value="ECO:0007669"/>
    <property type="project" value="InterPro"/>
</dbReference>
<protein>
    <recommendedName>
        <fullName evidence="1">Transposase IS110-like N-terminal domain-containing protein</fullName>
    </recommendedName>
</protein>
<reference evidence="2" key="1">
    <citation type="journal article" date="2014" name="Front. Microbiol.">
        <title>High frequency of phylogenetically diverse reductive dehalogenase-homologous genes in deep subseafloor sedimentary metagenomes.</title>
        <authorList>
            <person name="Kawai M."/>
            <person name="Futagami T."/>
            <person name="Toyoda A."/>
            <person name="Takaki Y."/>
            <person name="Nishi S."/>
            <person name="Hori S."/>
            <person name="Arai W."/>
            <person name="Tsubouchi T."/>
            <person name="Morono Y."/>
            <person name="Uchiyama I."/>
            <person name="Ito T."/>
            <person name="Fujiyama A."/>
            <person name="Inagaki F."/>
            <person name="Takami H."/>
        </authorList>
    </citation>
    <scope>NUCLEOTIDE SEQUENCE</scope>
    <source>
        <strain evidence="2">Expedition CK06-06</strain>
    </source>
</reference>
<evidence type="ECO:0000259" key="1">
    <source>
        <dbReference type="Pfam" id="PF01548"/>
    </source>
</evidence>
<feature type="domain" description="Transposase IS110-like N-terminal" evidence="1">
    <location>
        <begin position="10"/>
        <end position="160"/>
    </location>
</feature>
<dbReference type="PANTHER" id="PTHR33055">
    <property type="entry name" value="TRANSPOSASE FOR INSERTION SEQUENCE ELEMENT IS1111A"/>
    <property type="match status" value="1"/>
</dbReference>
<name>X0ZW14_9ZZZZ</name>
<dbReference type="PANTHER" id="PTHR33055:SF3">
    <property type="entry name" value="PUTATIVE TRANSPOSASE FOR IS117-RELATED"/>
    <property type="match status" value="1"/>
</dbReference>
<evidence type="ECO:0000313" key="2">
    <source>
        <dbReference type="EMBL" id="GAG73980.1"/>
    </source>
</evidence>
<dbReference type="InterPro" id="IPR002525">
    <property type="entry name" value="Transp_IS110-like_N"/>
</dbReference>
<proteinExistence type="predicted"/>
<comment type="caution">
    <text evidence="2">The sequence shown here is derived from an EMBL/GenBank/DDBJ whole genome shotgun (WGS) entry which is preliminary data.</text>
</comment>
<dbReference type="GO" id="GO:0003677">
    <property type="term" value="F:DNA binding"/>
    <property type="evidence" value="ECO:0007669"/>
    <property type="project" value="InterPro"/>
</dbReference>
<dbReference type="InterPro" id="IPR047650">
    <property type="entry name" value="Transpos_IS110"/>
</dbReference>
<gene>
    <name evidence="2" type="ORF">S01H4_06305</name>
</gene>
<organism evidence="2">
    <name type="scientific">marine sediment metagenome</name>
    <dbReference type="NCBI Taxonomy" id="412755"/>
    <lineage>
        <taxon>unclassified sequences</taxon>
        <taxon>metagenomes</taxon>
        <taxon>ecological metagenomes</taxon>
    </lineage>
</organism>
<dbReference type="AlphaFoldDB" id="X0ZW14"/>
<sequence>PIMTKNVHFVGLDIACDDFAASIYQSPKESIITKEGIKNTFEGFNVFVPWLKEHGLSKTNCIICMEATGVYNEAIAHYLVTQGFRVSVEPPLKVKRAFDPIGHKTDAVDSKQIAEYAYRYSDELRFWKPKDEIMEKTKHLLTAREQFVKQSTAIQNAMKAYEKHIVQVSLIVKVHRQTLREIEKHITEIDKELDRIIGQNPSISKMTNQLKSIPGYGLLLSASLITLTGAFSDISHHKTLAAFLGIDL</sequence>
<dbReference type="EMBL" id="BART01001925">
    <property type="protein sequence ID" value="GAG73980.1"/>
    <property type="molecule type" value="Genomic_DNA"/>
</dbReference>
<feature type="non-terminal residue" evidence="2">
    <location>
        <position position="1"/>
    </location>
</feature>
<accession>X0ZW14</accession>